<name>A0ABV0AAT3_9FLAO</name>
<reference evidence="2 3" key="1">
    <citation type="submission" date="2024-01" db="EMBL/GenBank/DDBJ databases">
        <title>Mariniflexile litorale sp. nov., isolated from the shallow sediments of the Sea of Japan.</title>
        <authorList>
            <person name="Romanenko L."/>
            <person name="Bystritskaya E."/>
            <person name="Isaeva M."/>
        </authorList>
    </citation>
    <scope>NUCLEOTIDE SEQUENCE [LARGE SCALE GENOMIC DNA]</scope>
    <source>
        <strain evidence="2 3">KCTC 32427</strain>
    </source>
</reference>
<sequence>MKKKLFKIFIFCFLTVGFISKNAAQELNNSELKQVDNLAKQMFDDMNNRDFDALLQMTHPKVFDILPKEDMKNFLKSMFEGTEEFSIELPKMGPSYKLSELYSEEENTLKYAFISYDMDFKMTFNKQEFDDDAKEMMVPMMKAQGMEVEFISNNAMNVLMKDSLTIILKDNSTNNEWVMVNYNPDSPLFYQIVPSKLLEKAKDYKQNLMLERKKNNEN</sequence>
<dbReference type="RefSeq" id="WP_346242021.1">
    <property type="nucleotide sequence ID" value="NZ_JAZHYP010000004.1"/>
</dbReference>
<evidence type="ECO:0000256" key="1">
    <source>
        <dbReference type="SAM" id="SignalP"/>
    </source>
</evidence>
<evidence type="ECO:0008006" key="4">
    <source>
        <dbReference type="Google" id="ProtNLM"/>
    </source>
</evidence>
<organism evidence="2 3">
    <name type="scientific">Mariniflexile soesokkakense</name>
    <dbReference type="NCBI Taxonomy" id="1343160"/>
    <lineage>
        <taxon>Bacteria</taxon>
        <taxon>Pseudomonadati</taxon>
        <taxon>Bacteroidota</taxon>
        <taxon>Flavobacteriia</taxon>
        <taxon>Flavobacteriales</taxon>
        <taxon>Flavobacteriaceae</taxon>
        <taxon>Mariniflexile</taxon>
    </lineage>
</organism>
<dbReference type="EMBL" id="JAZHYP010000004">
    <property type="protein sequence ID" value="MEN3324218.1"/>
    <property type="molecule type" value="Genomic_DNA"/>
</dbReference>
<evidence type="ECO:0000313" key="3">
    <source>
        <dbReference type="Proteomes" id="UP001416393"/>
    </source>
</evidence>
<dbReference type="Proteomes" id="UP001416393">
    <property type="component" value="Unassembled WGS sequence"/>
</dbReference>
<comment type="caution">
    <text evidence="2">The sequence shown here is derived from an EMBL/GenBank/DDBJ whole genome shotgun (WGS) entry which is preliminary data.</text>
</comment>
<keyword evidence="1" id="KW-0732">Signal</keyword>
<gene>
    <name evidence="2" type="ORF">VP395_10795</name>
</gene>
<keyword evidence="3" id="KW-1185">Reference proteome</keyword>
<protein>
    <recommendedName>
        <fullName evidence="4">DUF3887 domain-containing protein</fullName>
    </recommendedName>
</protein>
<evidence type="ECO:0000313" key="2">
    <source>
        <dbReference type="EMBL" id="MEN3324218.1"/>
    </source>
</evidence>
<feature type="signal peptide" evidence="1">
    <location>
        <begin position="1"/>
        <end position="23"/>
    </location>
</feature>
<proteinExistence type="predicted"/>
<feature type="chain" id="PRO_5045453081" description="DUF3887 domain-containing protein" evidence="1">
    <location>
        <begin position="24"/>
        <end position="218"/>
    </location>
</feature>
<accession>A0ABV0AAT3</accession>